<proteinExistence type="predicted"/>
<feature type="non-terminal residue" evidence="2">
    <location>
        <position position="62"/>
    </location>
</feature>
<accession>A0AAN7AEX1</accession>
<gene>
    <name evidence="2" type="ORF">QBC35DRAFT_455631</name>
</gene>
<reference evidence="2" key="2">
    <citation type="submission" date="2023-05" db="EMBL/GenBank/DDBJ databases">
        <authorList>
            <consortium name="Lawrence Berkeley National Laboratory"/>
            <person name="Steindorff A."/>
            <person name="Hensen N."/>
            <person name="Bonometti L."/>
            <person name="Westerberg I."/>
            <person name="Brannstrom I.O."/>
            <person name="Guillou S."/>
            <person name="Cros-Aarteil S."/>
            <person name="Calhoun S."/>
            <person name="Haridas S."/>
            <person name="Kuo A."/>
            <person name="Mondo S."/>
            <person name="Pangilinan J."/>
            <person name="Riley R."/>
            <person name="Labutti K."/>
            <person name="Andreopoulos B."/>
            <person name="Lipzen A."/>
            <person name="Chen C."/>
            <person name="Yanf M."/>
            <person name="Daum C."/>
            <person name="Ng V."/>
            <person name="Clum A."/>
            <person name="Ohm R."/>
            <person name="Martin F."/>
            <person name="Silar P."/>
            <person name="Natvig D."/>
            <person name="Lalanne C."/>
            <person name="Gautier V."/>
            <person name="Ament-Velasquez S.L."/>
            <person name="Kruys A."/>
            <person name="Hutchinson M.I."/>
            <person name="Powell A.J."/>
            <person name="Barry K."/>
            <person name="Miller A.N."/>
            <person name="Grigoriev I.V."/>
            <person name="Debuchy R."/>
            <person name="Gladieux P."/>
            <person name="Thoren M.H."/>
            <person name="Johannesson H."/>
        </authorList>
    </citation>
    <scope>NUCLEOTIDE SEQUENCE</scope>
    <source>
        <strain evidence="2">PSN309</strain>
    </source>
</reference>
<dbReference type="Proteomes" id="UP001302126">
    <property type="component" value="Unassembled WGS sequence"/>
</dbReference>
<dbReference type="EMBL" id="MU864506">
    <property type="protein sequence ID" value="KAK4184074.1"/>
    <property type="molecule type" value="Genomic_DNA"/>
</dbReference>
<protein>
    <submittedName>
        <fullName evidence="2">Uncharacterized protein</fullName>
    </submittedName>
</protein>
<sequence length="62" mass="6621">MSGIYKEENLGELESSAITVTDGSVDTKTLSVNDFAENAVLSHGSTTQCPGTSTHLNQHWPN</sequence>
<evidence type="ECO:0000313" key="2">
    <source>
        <dbReference type="EMBL" id="KAK4184074.1"/>
    </source>
</evidence>
<comment type="caution">
    <text evidence="2">The sequence shown here is derived from an EMBL/GenBank/DDBJ whole genome shotgun (WGS) entry which is preliminary data.</text>
</comment>
<name>A0AAN7AEX1_9PEZI</name>
<evidence type="ECO:0000313" key="3">
    <source>
        <dbReference type="Proteomes" id="UP001302126"/>
    </source>
</evidence>
<reference evidence="2" key="1">
    <citation type="journal article" date="2023" name="Mol. Phylogenet. Evol.">
        <title>Genome-scale phylogeny and comparative genomics of the fungal order Sordariales.</title>
        <authorList>
            <person name="Hensen N."/>
            <person name="Bonometti L."/>
            <person name="Westerberg I."/>
            <person name="Brannstrom I.O."/>
            <person name="Guillou S."/>
            <person name="Cros-Aarteil S."/>
            <person name="Calhoun S."/>
            <person name="Haridas S."/>
            <person name="Kuo A."/>
            <person name="Mondo S."/>
            <person name="Pangilinan J."/>
            <person name="Riley R."/>
            <person name="LaButti K."/>
            <person name="Andreopoulos B."/>
            <person name="Lipzen A."/>
            <person name="Chen C."/>
            <person name="Yan M."/>
            <person name="Daum C."/>
            <person name="Ng V."/>
            <person name="Clum A."/>
            <person name="Steindorff A."/>
            <person name="Ohm R.A."/>
            <person name="Martin F."/>
            <person name="Silar P."/>
            <person name="Natvig D.O."/>
            <person name="Lalanne C."/>
            <person name="Gautier V."/>
            <person name="Ament-Velasquez S.L."/>
            <person name="Kruys A."/>
            <person name="Hutchinson M.I."/>
            <person name="Powell A.J."/>
            <person name="Barry K."/>
            <person name="Miller A.N."/>
            <person name="Grigoriev I.V."/>
            <person name="Debuchy R."/>
            <person name="Gladieux P."/>
            <person name="Hiltunen Thoren M."/>
            <person name="Johannesson H."/>
        </authorList>
    </citation>
    <scope>NUCLEOTIDE SEQUENCE</scope>
    <source>
        <strain evidence="2">PSN309</strain>
    </source>
</reference>
<organism evidence="2 3">
    <name type="scientific">Podospora australis</name>
    <dbReference type="NCBI Taxonomy" id="1536484"/>
    <lineage>
        <taxon>Eukaryota</taxon>
        <taxon>Fungi</taxon>
        <taxon>Dikarya</taxon>
        <taxon>Ascomycota</taxon>
        <taxon>Pezizomycotina</taxon>
        <taxon>Sordariomycetes</taxon>
        <taxon>Sordariomycetidae</taxon>
        <taxon>Sordariales</taxon>
        <taxon>Podosporaceae</taxon>
        <taxon>Podospora</taxon>
    </lineage>
</organism>
<feature type="region of interest" description="Disordered" evidence="1">
    <location>
        <begin position="43"/>
        <end position="62"/>
    </location>
</feature>
<evidence type="ECO:0000256" key="1">
    <source>
        <dbReference type="SAM" id="MobiDB-lite"/>
    </source>
</evidence>
<dbReference type="AlphaFoldDB" id="A0AAN7AEX1"/>
<keyword evidence="3" id="KW-1185">Reference proteome</keyword>